<reference evidence="9 10" key="1">
    <citation type="submission" date="2016-10" db="EMBL/GenBank/DDBJ databases">
        <authorList>
            <person name="de Groot N.N."/>
        </authorList>
    </citation>
    <scope>NUCLEOTIDE SEQUENCE [LARGE SCALE GENOMIC DNA]</scope>
    <source>
        <strain evidence="9 10">DSM 21771</strain>
    </source>
</reference>
<dbReference type="EMBL" id="FNEN01000008">
    <property type="protein sequence ID" value="SDI89662.1"/>
    <property type="molecule type" value="Genomic_DNA"/>
</dbReference>
<evidence type="ECO:0000256" key="3">
    <source>
        <dbReference type="ARBA" id="ARBA00022519"/>
    </source>
</evidence>
<evidence type="ECO:0000256" key="2">
    <source>
        <dbReference type="ARBA" id="ARBA00022475"/>
    </source>
</evidence>
<feature type="transmembrane region" description="Helical" evidence="7">
    <location>
        <begin position="174"/>
        <end position="197"/>
    </location>
</feature>
<feature type="transmembrane region" description="Helical" evidence="7">
    <location>
        <begin position="51"/>
        <end position="73"/>
    </location>
</feature>
<dbReference type="GO" id="GO:0005886">
    <property type="term" value="C:plasma membrane"/>
    <property type="evidence" value="ECO:0007669"/>
    <property type="project" value="UniProtKB-SubCell"/>
</dbReference>
<feature type="transmembrane region" description="Helical" evidence="7">
    <location>
        <begin position="93"/>
        <end position="117"/>
    </location>
</feature>
<keyword evidence="10" id="KW-1185">Reference proteome</keyword>
<dbReference type="NCBIfam" id="TIGR00786">
    <property type="entry name" value="dctM"/>
    <property type="match status" value="1"/>
</dbReference>
<dbReference type="InterPro" id="IPR010656">
    <property type="entry name" value="DctM"/>
</dbReference>
<evidence type="ECO:0000256" key="4">
    <source>
        <dbReference type="ARBA" id="ARBA00022692"/>
    </source>
</evidence>
<keyword evidence="6 7" id="KW-0472">Membrane</keyword>
<organism evidence="9 10">
    <name type="scientific">Natribacillus halophilus</name>
    <dbReference type="NCBI Taxonomy" id="549003"/>
    <lineage>
        <taxon>Bacteria</taxon>
        <taxon>Bacillati</taxon>
        <taxon>Bacillota</taxon>
        <taxon>Bacilli</taxon>
        <taxon>Bacillales</taxon>
        <taxon>Bacillaceae</taxon>
        <taxon>Natribacillus</taxon>
    </lineage>
</organism>
<dbReference type="PANTHER" id="PTHR33362">
    <property type="entry name" value="SIALIC ACID TRAP TRANSPORTER PERMEASE PROTEIN SIAT-RELATED"/>
    <property type="match status" value="1"/>
</dbReference>
<dbReference type="GO" id="GO:0022857">
    <property type="term" value="F:transmembrane transporter activity"/>
    <property type="evidence" value="ECO:0007669"/>
    <property type="project" value="TreeGrafter"/>
</dbReference>
<keyword evidence="5 7" id="KW-1133">Transmembrane helix</keyword>
<dbReference type="Proteomes" id="UP000198853">
    <property type="component" value="Unassembled WGS sequence"/>
</dbReference>
<evidence type="ECO:0000256" key="5">
    <source>
        <dbReference type="ARBA" id="ARBA00022989"/>
    </source>
</evidence>
<dbReference type="Pfam" id="PF06808">
    <property type="entry name" value="DctM"/>
    <property type="match status" value="1"/>
</dbReference>
<dbReference type="RefSeq" id="WP_090398603.1">
    <property type="nucleotide sequence ID" value="NZ_FNEN01000008.1"/>
</dbReference>
<feature type="domain" description="TRAP C4-dicarboxylate transport system permease DctM subunit" evidence="8">
    <location>
        <begin position="9"/>
        <end position="420"/>
    </location>
</feature>
<proteinExistence type="predicted"/>
<evidence type="ECO:0000313" key="9">
    <source>
        <dbReference type="EMBL" id="SDI89662.1"/>
    </source>
</evidence>
<feature type="transmembrane region" description="Helical" evidence="7">
    <location>
        <begin position="403"/>
        <end position="424"/>
    </location>
</feature>
<keyword evidence="4 7" id="KW-0812">Transmembrane</keyword>
<feature type="transmembrane region" description="Helical" evidence="7">
    <location>
        <begin position="360"/>
        <end position="383"/>
    </location>
</feature>
<gene>
    <name evidence="9" type="ORF">SAMN04488123_10840</name>
</gene>
<dbReference type="OrthoDB" id="9785600at2"/>
<keyword evidence="2" id="KW-1003">Cell membrane</keyword>
<evidence type="ECO:0000256" key="6">
    <source>
        <dbReference type="ARBA" id="ARBA00023136"/>
    </source>
</evidence>
<evidence type="ECO:0000256" key="7">
    <source>
        <dbReference type="SAM" id="Phobius"/>
    </source>
</evidence>
<evidence type="ECO:0000259" key="8">
    <source>
        <dbReference type="Pfam" id="PF06808"/>
    </source>
</evidence>
<feature type="transmembrane region" description="Helical" evidence="7">
    <location>
        <begin position="218"/>
        <end position="239"/>
    </location>
</feature>
<feature type="transmembrane region" description="Helical" evidence="7">
    <location>
        <begin position="337"/>
        <end position="354"/>
    </location>
</feature>
<dbReference type="InterPro" id="IPR004681">
    <property type="entry name" value="TRAP_DctM"/>
</dbReference>
<dbReference type="AlphaFoldDB" id="A0A1G8PB17"/>
<feature type="transmembrane region" description="Helical" evidence="7">
    <location>
        <begin position="245"/>
        <end position="263"/>
    </location>
</feature>
<name>A0A1G8PB17_9BACI</name>
<evidence type="ECO:0000313" key="10">
    <source>
        <dbReference type="Proteomes" id="UP000198853"/>
    </source>
</evidence>
<dbReference type="PIRSF" id="PIRSF006066">
    <property type="entry name" value="HI0050"/>
    <property type="match status" value="1"/>
</dbReference>
<evidence type="ECO:0000256" key="1">
    <source>
        <dbReference type="ARBA" id="ARBA00004429"/>
    </source>
</evidence>
<comment type="subcellular location">
    <subcellularLocation>
        <location evidence="1">Cell inner membrane</location>
        <topology evidence="1">Multi-pass membrane protein</topology>
    </subcellularLocation>
</comment>
<dbReference type="PRINTS" id="PR00173">
    <property type="entry name" value="EDTRNSPORT"/>
</dbReference>
<protein>
    <submittedName>
        <fullName evidence="9">TRAP transporter, DctM subunit</fullName>
    </submittedName>
</protein>
<accession>A0A1G8PB17</accession>
<keyword evidence="3" id="KW-0997">Cell inner membrane</keyword>
<feature type="transmembrane region" description="Helical" evidence="7">
    <location>
        <begin position="138"/>
        <end position="162"/>
    </location>
</feature>
<feature type="transmembrane region" description="Helical" evidence="7">
    <location>
        <begin position="275"/>
        <end position="296"/>
    </location>
</feature>
<feature type="transmembrane region" description="Helical" evidence="7">
    <location>
        <begin position="308"/>
        <end position="330"/>
    </location>
</feature>
<feature type="transmembrane region" description="Helical" evidence="7">
    <location>
        <begin position="6"/>
        <end position="39"/>
    </location>
</feature>
<sequence>MLEIGIFVIVLLFILLIIGVPVAFSMILSGTLGLVIGTSGLEIISTIPQRIYSGLVSFQLLAIPFFIMTGIVMNKSGITDILFKFVEYIIGRFRGGMGNACVLTSVVFGGMSGSAVADASGLGLIQTRVMERVGYDRGFAAAVTASSSIVAPIIPPSIPLIIYGSMTGISITQLFIGGIVPGLLIGISMFIVVYITARVRNYRTSTLPNLQQFFRTGMKSLPGLLTPVILIGGILSGVFTATETAIVAAAYSLFIGFVVYRTLNLKKFLEAMNETFLFTVKVMFIVGAADLFGWVLTYFGVTNAFTDLLLNVTDSAIGILLILCLMYLILGTFMESIAILVLTVPIVMPIVQQAGIDPLFFGIIVTVVLSIGLITPPVGMVLFPISDITRIPIMSLAKQCIPFYAALLLVFIALLWQPEIVMFLPELFR</sequence>